<dbReference type="Gramene" id="PRQ48368">
    <property type="protein sequence ID" value="PRQ48368"/>
    <property type="gene ID" value="RchiOBHm_Chr2g0109931"/>
</dbReference>
<feature type="compositionally biased region" description="Polar residues" evidence="1">
    <location>
        <begin position="17"/>
        <end position="27"/>
    </location>
</feature>
<dbReference type="OrthoDB" id="552191at2759"/>
<comment type="caution">
    <text evidence="2">The sequence shown here is derived from an EMBL/GenBank/DDBJ whole genome shotgun (WGS) entry which is preliminary data.</text>
</comment>
<evidence type="ECO:0000313" key="3">
    <source>
        <dbReference type="Proteomes" id="UP000238479"/>
    </source>
</evidence>
<dbReference type="PANTHER" id="PTHR14000">
    <property type="entry name" value="FINGER CCCH DOMAIN PROTEIN, PUTATIVE (DUF3755)-RELATED"/>
    <property type="match status" value="1"/>
</dbReference>
<feature type="region of interest" description="Disordered" evidence="1">
    <location>
        <begin position="1"/>
        <end position="127"/>
    </location>
</feature>
<feature type="compositionally biased region" description="Acidic residues" evidence="1">
    <location>
        <begin position="581"/>
        <end position="600"/>
    </location>
</feature>
<feature type="compositionally biased region" description="Polar residues" evidence="1">
    <location>
        <begin position="85"/>
        <end position="99"/>
    </location>
</feature>
<keyword evidence="2" id="KW-0238">DNA-binding</keyword>
<dbReference type="Proteomes" id="UP000238479">
    <property type="component" value="Chromosome 2"/>
</dbReference>
<name>A0A2P6RPK7_ROSCH</name>
<dbReference type="OMA" id="WHEKYID"/>
<feature type="compositionally biased region" description="Polar residues" evidence="1">
    <location>
        <begin position="200"/>
        <end position="210"/>
    </location>
</feature>
<keyword evidence="2" id="KW-0371">Homeobox</keyword>
<dbReference type="STRING" id="74649.A0A2P6RPK7"/>
<evidence type="ECO:0000313" key="2">
    <source>
        <dbReference type="EMBL" id="PRQ48368.1"/>
    </source>
</evidence>
<feature type="region of interest" description="Disordered" evidence="1">
    <location>
        <begin position="446"/>
        <end position="498"/>
    </location>
</feature>
<dbReference type="CDD" id="cd00167">
    <property type="entry name" value="SANT"/>
    <property type="match status" value="1"/>
</dbReference>
<dbReference type="Gene3D" id="1.10.10.60">
    <property type="entry name" value="Homeodomain-like"/>
    <property type="match status" value="1"/>
</dbReference>
<feature type="region of interest" description="Disordered" evidence="1">
    <location>
        <begin position="140"/>
        <end position="246"/>
    </location>
</feature>
<feature type="compositionally biased region" description="Basic and acidic residues" evidence="1">
    <location>
        <begin position="103"/>
        <end position="112"/>
    </location>
</feature>
<dbReference type="InterPro" id="IPR009057">
    <property type="entry name" value="Homeodomain-like_sf"/>
</dbReference>
<protein>
    <submittedName>
        <fullName evidence="2">Putative Homeobox domain-containing protein</fullName>
    </submittedName>
</protein>
<sequence>MRNAHQVFVKMPERDSVASTPQQSSILRRSPRFLHPKTTPEPQKLATPRRKPQRKTAAESENQKTPKSKFRRNGAKALDCRLLEKSNSPEPEQTATSLRKSQRLVELKERSGQLENPKTPKFKSRSDNVVRSLNLSIGSKKLSKANAGSRESKVLNQEVVVDEAEDSSPERVSKNLGESHYGSRNCEKSSSGSRKAPRLNNVSDGFQTPRRSSRLGGKQNVVDKQTDKATSGRSKSKSKISLDKEKVSGVRKDGACVNSGEIVLEKSKRVSKKSSVGGVETVSVEGGEGKAQELDCGDKKVAVRRKRKRGGEDVKVAKGWTKEQELALQRAYLLAKPTPGFWKQVSKLVPGKSAQDCFDRIHSDHITPPQPRPRSRAKITTNSSPLGGFSLSASRLLNPVESKAKRHGCSKQRSHLAQKAVRALLHKHYQVHQEFEADLFSVLEPSVGPSTETSQPSVVPSTPTNSQVKQGFLHKSSQISSAGHKKPLSRFSNSSETSLVSPPVLKQVKNKVLHEKYIDQLHIREAKRKALAKNTKKSTGGIDETQKSHIQEVDLRTAKIALVSDARDAINKLKHLQENSSESDDDGIARDDEEDEDETL</sequence>
<organism evidence="2 3">
    <name type="scientific">Rosa chinensis</name>
    <name type="common">China rose</name>
    <dbReference type="NCBI Taxonomy" id="74649"/>
    <lineage>
        <taxon>Eukaryota</taxon>
        <taxon>Viridiplantae</taxon>
        <taxon>Streptophyta</taxon>
        <taxon>Embryophyta</taxon>
        <taxon>Tracheophyta</taxon>
        <taxon>Spermatophyta</taxon>
        <taxon>Magnoliopsida</taxon>
        <taxon>eudicotyledons</taxon>
        <taxon>Gunneridae</taxon>
        <taxon>Pentapetalae</taxon>
        <taxon>rosids</taxon>
        <taxon>fabids</taxon>
        <taxon>Rosales</taxon>
        <taxon>Rosaceae</taxon>
        <taxon>Rosoideae</taxon>
        <taxon>Rosoideae incertae sedis</taxon>
        <taxon>Rosa</taxon>
    </lineage>
</organism>
<accession>A0A2P6RPK7</accession>
<dbReference type="InterPro" id="IPR001005">
    <property type="entry name" value="SANT/Myb"/>
</dbReference>
<gene>
    <name evidence="2" type="ORF">RchiOBHm_Chr2g0109931</name>
</gene>
<dbReference type="AlphaFoldDB" id="A0A2P6RPK7"/>
<dbReference type="GO" id="GO:0003677">
    <property type="term" value="F:DNA binding"/>
    <property type="evidence" value="ECO:0007669"/>
    <property type="project" value="UniProtKB-KW"/>
</dbReference>
<evidence type="ECO:0000256" key="1">
    <source>
        <dbReference type="SAM" id="MobiDB-lite"/>
    </source>
</evidence>
<feature type="compositionally biased region" description="Polar residues" evidence="1">
    <location>
        <begin position="448"/>
        <end position="481"/>
    </location>
</feature>
<proteinExistence type="predicted"/>
<feature type="region of interest" description="Disordered" evidence="1">
    <location>
        <begin position="573"/>
        <end position="600"/>
    </location>
</feature>
<feature type="region of interest" description="Disordered" evidence="1">
    <location>
        <begin position="364"/>
        <end position="384"/>
    </location>
</feature>
<dbReference type="EMBL" id="PDCK01000040">
    <property type="protein sequence ID" value="PRQ48368.1"/>
    <property type="molecule type" value="Genomic_DNA"/>
</dbReference>
<dbReference type="PANTHER" id="PTHR14000:SF17">
    <property type="entry name" value="MYB-LIKE DOMAIN-CONTAINING PROTEIN"/>
    <property type="match status" value="1"/>
</dbReference>
<keyword evidence="3" id="KW-1185">Reference proteome</keyword>
<reference evidence="2 3" key="1">
    <citation type="journal article" date="2018" name="Nat. Genet.">
        <title>The Rosa genome provides new insights in the design of modern roses.</title>
        <authorList>
            <person name="Bendahmane M."/>
        </authorList>
    </citation>
    <scope>NUCLEOTIDE SEQUENCE [LARGE SCALE GENOMIC DNA]</scope>
    <source>
        <strain evidence="3">cv. Old Blush</strain>
    </source>
</reference>
<dbReference type="SUPFAM" id="SSF46689">
    <property type="entry name" value="Homeodomain-like"/>
    <property type="match status" value="1"/>
</dbReference>